<evidence type="ECO:0000256" key="7">
    <source>
        <dbReference type="ARBA" id="ARBA00023136"/>
    </source>
</evidence>
<evidence type="ECO:0000256" key="6">
    <source>
        <dbReference type="ARBA" id="ARBA00023128"/>
    </source>
</evidence>
<accession>A0A5S6QXZ8</accession>
<dbReference type="WBParaSite" id="TMUE_3000012125.1">
    <property type="protein sequence ID" value="TMUE_3000012125.1"/>
    <property type="gene ID" value="WBGene00301475"/>
</dbReference>
<dbReference type="InterPro" id="IPR002056">
    <property type="entry name" value="MAS20"/>
</dbReference>
<name>A0A5S6QXZ8_TRIMR</name>
<dbReference type="GO" id="GO:0030150">
    <property type="term" value="P:protein import into mitochondrial matrix"/>
    <property type="evidence" value="ECO:0007669"/>
    <property type="project" value="TreeGrafter"/>
</dbReference>
<keyword evidence="8" id="KW-1185">Reference proteome</keyword>
<dbReference type="GO" id="GO:0005742">
    <property type="term" value="C:mitochondrial outer membrane translocase complex"/>
    <property type="evidence" value="ECO:0007669"/>
    <property type="project" value="InterPro"/>
</dbReference>
<keyword evidence="6" id="KW-0496">Mitochondrion</keyword>
<evidence type="ECO:0000313" key="8">
    <source>
        <dbReference type="Proteomes" id="UP000046395"/>
    </source>
</evidence>
<dbReference type="PRINTS" id="PR01989">
    <property type="entry name" value="EUOM20RECPTR"/>
</dbReference>
<dbReference type="GO" id="GO:0030943">
    <property type="term" value="F:mitochondrion targeting sequence binding"/>
    <property type="evidence" value="ECO:0007669"/>
    <property type="project" value="TreeGrafter"/>
</dbReference>
<dbReference type="GO" id="GO:0016031">
    <property type="term" value="P:tRNA import into mitochondrion"/>
    <property type="evidence" value="ECO:0007669"/>
    <property type="project" value="TreeGrafter"/>
</dbReference>
<evidence type="ECO:0000256" key="4">
    <source>
        <dbReference type="ARBA" id="ARBA00022787"/>
    </source>
</evidence>
<dbReference type="AlphaFoldDB" id="A0A5S6QXZ8"/>
<keyword evidence="7" id="KW-0472">Membrane</keyword>
<dbReference type="GO" id="GO:0006886">
    <property type="term" value="P:intracellular protein transport"/>
    <property type="evidence" value="ECO:0007669"/>
    <property type="project" value="InterPro"/>
</dbReference>
<evidence type="ECO:0000256" key="5">
    <source>
        <dbReference type="ARBA" id="ARBA00022989"/>
    </source>
</evidence>
<reference evidence="9" key="1">
    <citation type="submission" date="2019-12" db="UniProtKB">
        <authorList>
            <consortium name="WormBaseParasite"/>
        </authorList>
    </citation>
    <scope>IDENTIFICATION</scope>
</reference>
<dbReference type="InterPro" id="IPR023392">
    <property type="entry name" value="Tom20_dom_sf"/>
</dbReference>
<keyword evidence="4" id="KW-1000">Mitochondrion outer membrane</keyword>
<dbReference type="GO" id="GO:0006605">
    <property type="term" value="P:protein targeting"/>
    <property type="evidence" value="ECO:0007669"/>
    <property type="project" value="InterPro"/>
</dbReference>
<evidence type="ECO:0000256" key="1">
    <source>
        <dbReference type="ARBA" id="ARBA00004572"/>
    </source>
</evidence>
<dbReference type="STRING" id="70415.A0A5S6QXZ8"/>
<keyword evidence="5" id="KW-1133">Transmembrane helix</keyword>
<proteinExistence type="inferred from homology"/>
<dbReference type="PANTHER" id="PTHR12430">
    <property type="entry name" value="MITOCHONDRIAL IMPORT RECEPTOR SUBUNIT TOM20"/>
    <property type="match status" value="1"/>
</dbReference>
<keyword evidence="3" id="KW-0812">Transmembrane</keyword>
<dbReference type="PANTHER" id="PTHR12430:SF1">
    <property type="entry name" value="TOMM20-LIKE PROTEIN 1"/>
    <property type="match status" value="1"/>
</dbReference>
<dbReference type="Proteomes" id="UP000046395">
    <property type="component" value="Unassembled WGS sequence"/>
</dbReference>
<dbReference type="InterPro" id="IPR022422">
    <property type="entry name" value="MAS20_rcpt_metazoan"/>
</dbReference>
<sequence length="126" mass="14597">MEKLRKKRAAERRKREEAMKINFPYPPTMDSVNRFFVDNVSLSDELLSCGDIDGSAYYLAAALVGSGQTQECVEALRSTIPPELYNALLQKFPEMKLQFEMEIAKVKARYDRNRHTEHVLFDEAYD</sequence>
<evidence type="ECO:0000256" key="3">
    <source>
        <dbReference type="ARBA" id="ARBA00022692"/>
    </source>
</evidence>
<dbReference type="SUPFAM" id="SSF47157">
    <property type="entry name" value="Mitochondrial import receptor subunit Tom20"/>
    <property type="match status" value="1"/>
</dbReference>
<evidence type="ECO:0000256" key="2">
    <source>
        <dbReference type="ARBA" id="ARBA00005792"/>
    </source>
</evidence>
<dbReference type="Pfam" id="PF02064">
    <property type="entry name" value="MAS20"/>
    <property type="match status" value="1"/>
</dbReference>
<dbReference type="Gene3D" id="1.20.960.10">
    <property type="entry name" value="Mitochondrial outer membrane translocase complex, subunit Tom20 domain"/>
    <property type="match status" value="1"/>
</dbReference>
<comment type="similarity">
    <text evidence="2">Belongs to the Tom20 family.</text>
</comment>
<organism evidence="8 9">
    <name type="scientific">Trichuris muris</name>
    <name type="common">Mouse whipworm</name>
    <dbReference type="NCBI Taxonomy" id="70415"/>
    <lineage>
        <taxon>Eukaryota</taxon>
        <taxon>Metazoa</taxon>
        <taxon>Ecdysozoa</taxon>
        <taxon>Nematoda</taxon>
        <taxon>Enoplea</taxon>
        <taxon>Dorylaimia</taxon>
        <taxon>Trichinellida</taxon>
        <taxon>Trichuridae</taxon>
        <taxon>Trichuris</taxon>
    </lineage>
</organism>
<dbReference type="GO" id="GO:0008320">
    <property type="term" value="F:protein transmembrane transporter activity"/>
    <property type="evidence" value="ECO:0007669"/>
    <property type="project" value="TreeGrafter"/>
</dbReference>
<protein>
    <submittedName>
        <fullName evidence="9">Uncharacterized protein</fullName>
    </submittedName>
</protein>
<comment type="subcellular location">
    <subcellularLocation>
        <location evidence="1">Mitochondrion outer membrane</location>
        <topology evidence="1">Single-pass membrane protein</topology>
    </subcellularLocation>
</comment>
<evidence type="ECO:0000313" key="9">
    <source>
        <dbReference type="WBParaSite" id="TMUE_3000012125.1"/>
    </source>
</evidence>